<evidence type="ECO:0000313" key="2">
    <source>
        <dbReference type="Proteomes" id="UP000006671"/>
    </source>
</evidence>
<organism evidence="2">
    <name type="scientific">Naegleria gruberi</name>
    <name type="common">Amoeba</name>
    <dbReference type="NCBI Taxonomy" id="5762"/>
    <lineage>
        <taxon>Eukaryota</taxon>
        <taxon>Discoba</taxon>
        <taxon>Heterolobosea</taxon>
        <taxon>Tetramitia</taxon>
        <taxon>Eutetramitia</taxon>
        <taxon>Vahlkampfiidae</taxon>
        <taxon>Naegleria</taxon>
    </lineage>
</organism>
<name>D2VS73_NAEGR</name>
<dbReference type="Proteomes" id="UP000006671">
    <property type="component" value="Unassembled WGS sequence"/>
</dbReference>
<dbReference type="InterPro" id="IPR036047">
    <property type="entry name" value="F-box-like_dom_sf"/>
</dbReference>
<dbReference type="SUPFAM" id="SSF81383">
    <property type="entry name" value="F-box domain"/>
    <property type="match status" value="1"/>
</dbReference>
<dbReference type="RefSeq" id="XP_002673035.1">
    <property type="nucleotide sequence ID" value="XM_002672989.1"/>
</dbReference>
<accession>D2VS73</accession>
<dbReference type="VEuPathDB" id="AmoebaDB:NAEGRDRAFT_51840"/>
<dbReference type="InParanoid" id="D2VS73"/>
<sequence length="600" mass="70846">MMHADTLFCIIEFLSIRDGVSLLSACKAWNELDRYEIVWKTLLSNFLKTKMSLFIGKLSSSEQKRGKSRSTKKGINHYKGILDKLKRFYQTQILKEESVQKPSFQKYMDDDEGEKSTAFGMRFKKLSESAVFMYYKLMMVGGLDEIKNEFDLTVINYEPDGFLAQYFLNHVEKFTLNGRNNDSVFANEYWKQYSFEIVENMFSVDFDRELSSEQLTSFLERFKPVLKENSLENILRCYVVRDVDENGVDKFLEFLLSYISVEGNYQRASDPFITFRTFINKDNMVILKYLKKIINVIYPNRFLEIFKNCINHAGTAFHCLEYFNPRLFDNPTILVDSLCQLLEIIEEKSIHYSNIAERNIFLQKEEQVIIELLEKRGLIGKEDYKIIFHKFNYSSKIPDLLPKIENFDPYEIIETSEGNYNFIYSVFKSYSFCSINTSLKPFFEIYPEKLDLNILTTRLKISMQSFKELINHYIVCHFLDYHQVDDLTESIEIMTNYFTPTILDVSCIERIVNYFKVVLMSRMAYPGITSVTLLDGFKYILEHIQHEGVPFDQYCKGIRNKYSTDTLVFHDFDGEERMAYLYKSCLTIIEEMPKFYAIND</sequence>
<dbReference type="AlphaFoldDB" id="D2VS73"/>
<dbReference type="GeneID" id="8854722"/>
<reference evidence="1 2" key="1">
    <citation type="journal article" date="2010" name="Cell">
        <title>The genome of Naegleria gruberi illuminates early eukaryotic versatility.</title>
        <authorList>
            <person name="Fritz-Laylin L.K."/>
            <person name="Prochnik S.E."/>
            <person name="Ginger M.L."/>
            <person name="Dacks J.B."/>
            <person name="Carpenter M.L."/>
            <person name="Field M.C."/>
            <person name="Kuo A."/>
            <person name="Paredez A."/>
            <person name="Chapman J."/>
            <person name="Pham J."/>
            <person name="Shu S."/>
            <person name="Neupane R."/>
            <person name="Cipriano M."/>
            <person name="Mancuso J."/>
            <person name="Tu H."/>
            <person name="Salamov A."/>
            <person name="Lindquist E."/>
            <person name="Shapiro H."/>
            <person name="Lucas S."/>
            <person name="Grigoriev I.V."/>
            <person name="Cande W.Z."/>
            <person name="Fulton C."/>
            <person name="Rokhsar D.S."/>
            <person name="Dawson S.C."/>
        </authorList>
    </citation>
    <scope>NUCLEOTIDE SEQUENCE [LARGE SCALE GENOMIC DNA]</scope>
    <source>
        <strain evidence="1 2">NEG-M</strain>
    </source>
</reference>
<protein>
    <submittedName>
        <fullName evidence="1">Predicted protein</fullName>
    </submittedName>
</protein>
<dbReference type="EMBL" id="GG738893">
    <property type="protein sequence ID" value="EFC40291.1"/>
    <property type="molecule type" value="Genomic_DNA"/>
</dbReference>
<proteinExistence type="predicted"/>
<dbReference type="KEGG" id="ngr:NAEGRDRAFT_51840"/>
<gene>
    <name evidence="1" type="ORF">NAEGRDRAFT_51840</name>
</gene>
<evidence type="ECO:0000313" key="1">
    <source>
        <dbReference type="EMBL" id="EFC40291.1"/>
    </source>
</evidence>
<keyword evidence="2" id="KW-1185">Reference proteome</keyword>